<proteinExistence type="predicted"/>
<evidence type="ECO:0000313" key="1">
    <source>
        <dbReference type="EMBL" id="PBJ96897.1"/>
    </source>
</evidence>
<gene>
    <name evidence="1" type="ORF">CMV24_03445</name>
</gene>
<reference evidence="1 2" key="1">
    <citation type="submission" date="2017-09" db="EMBL/GenBank/DDBJ databases">
        <authorList>
            <person name="Ehlers B."/>
            <person name="Leendertz F.H."/>
        </authorList>
    </citation>
    <scope>NUCLEOTIDE SEQUENCE [LARGE SCALE GENOMIC DNA]</scope>
    <source>
        <strain evidence="1 2">DJ-1</strain>
    </source>
</reference>
<comment type="caution">
    <text evidence="1">The sequence shown here is derived from an EMBL/GenBank/DDBJ whole genome shotgun (WGS) entry which is preliminary data.</text>
</comment>
<evidence type="ECO:0000313" key="2">
    <source>
        <dbReference type="Proteomes" id="UP000218102"/>
    </source>
</evidence>
<accession>A0A2A3M9S8</accession>
<dbReference type="Proteomes" id="UP000218102">
    <property type="component" value="Unassembled WGS sequence"/>
</dbReference>
<protein>
    <submittedName>
        <fullName evidence="1">Uncharacterized protein</fullName>
    </submittedName>
</protein>
<sequence length="75" mass="8471">MERLETHRLGLLRRIAAGMNLIEKPADLQLLDELIEQGYADGVETTFSGQRLFLDVRTLPKGDLYLMRSRPPGSS</sequence>
<dbReference type="AlphaFoldDB" id="A0A2A3M9S8"/>
<organism evidence="1 2">
    <name type="scientific">Pseudomonas plecoglossicida</name>
    <dbReference type="NCBI Taxonomy" id="70775"/>
    <lineage>
        <taxon>Bacteria</taxon>
        <taxon>Pseudomonadati</taxon>
        <taxon>Pseudomonadota</taxon>
        <taxon>Gammaproteobacteria</taxon>
        <taxon>Pseudomonadales</taxon>
        <taxon>Pseudomonadaceae</taxon>
        <taxon>Pseudomonas</taxon>
    </lineage>
</organism>
<dbReference type="EMBL" id="NTME01000003">
    <property type="protein sequence ID" value="PBJ96897.1"/>
    <property type="molecule type" value="Genomic_DNA"/>
</dbReference>
<name>A0A2A3M9S8_PSEDL</name>